<dbReference type="RefSeq" id="WP_209647005.1">
    <property type="nucleotide sequence ID" value="NZ_JAGINW010000001.1"/>
</dbReference>
<gene>
    <name evidence="1" type="ORF">JOF56_010772</name>
</gene>
<comment type="caution">
    <text evidence="1">The sequence shown here is derived from an EMBL/GenBank/DDBJ whole genome shotgun (WGS) entry which is preliminary data.</text>
</comment>
<dbReference type="EMBL" id="JAGINW010000001">
    <property type="protein sequence ID" value="MBP2330387.1"/>
    <property type="molecule type" value="Genomic_DNA"/>
</dbReference>
<evidence type="ECO:0000313" key="2">
    <source>
        <dbReference type="Proteomes" id="UP001519332"/>
    </source>
</evidence>
<evidence type="ECO:0000313" key="1">
    <source>
        <dbReference type="EMBL" id="MBP2330387.1"/>
    </source>
</evidence>
<dbReference type="Proteomes" id="UP001519332">
    <property type="component" value="Unassembled WGS sequence"/>
</dbReference>
<name>A0ABS4U158_9PSEU</name>
<reference evidence="1 2" key="1">
    <citation type="submission" date="2021-03" db="EMBL/GenBank/DDBJ databases">
        <title>Sequencing the genomes of 1000 actinobacteria strains.</title>
        <authorList>
            <person name="Klenk H.-P."/>
        </authorList>
    </citation>
    <scope>NUCLEOTIDE SEQUENCE [LARGE SCALE GENOMIC DNA]</scope>
    <source>
        <strain evidence="1 2">DSM 46670</strain>
    </source>
</reference>
<proteinExistence type="predicted"/>
<sequence>MDIRHVVTFETPIGSDVRSLLTAEGAQPDLDPLSWLAPSIEAFVTIEAKLNERGIPFDVYFEFQPGPGDDPQNLAAYVGLDDFAEVNATAEDLVLACDERTLATVASRRMRQLLDAITSGVTFDPLTGYEGFFVITNAIQLPDPIIVPRTMFLSEGTTGTWAVQSDGRELLTERNFQIVRESGMVHAPYCTANNRVLPWHRPPIFGGPLLTRFRDMDIQGIIDPPAFLGPVTEQEIYG</sequence>
<keyword evidence="2" id="KW-1185">Reference proteome</keyword>
<organism evidence="1 2">
    <name type="scientific">Kibdelosporangium banguiense</name>
    <dbReference type="NCBI Taxonomy" id="1365924"/>
    <lineage>
        <taxon>Bacteria</taxon>
        <taxon>Bacillati</taxon>
        <taxon>Actinomycetota</taxon>
        <taxon>Actinomycetes</taxon>
        <taxon>Pseudonocardiales</taxon>
        <taxon>Pseudonocardiaceae</taxon>
        <taxon>Kibdelosporangium</taxon>
    </lineage>
</organism>
<accession>A0ABS4U158</accession>
<protein>
    <submittedName>
        <fullName evidence="1">Uncharacterized protein</fullName>
    </submittedName>
</protein>